<accession>A0ACC1I8E6</accession>
<comment type="caution">
    <text evidence="1">The sequence shown here is derived from an EMBL/GenBank/DDBJ whole genome shotgun (WGS) entry which is preliminary data.</text>
</comment>
<feature type="non-terminal residue" evidence="1">
    <location>
        <position position="405"/>
    </location>
</feature>
<proteinExistence type="predicted"/>
<evidence type="ECO:0000313" key="1">
    <source>
        <dbReference type="EMBL" id="KAJ1889813.1"/>
    </source>
</evidence>
<keyword evidence="2" id="KW-1185">Reference proteome</keyword>
<gene>
    <name evidence="1" type="ORF">LPJ66_007830</name>
</gene>
<sequence length="405" mass="42855">MNNQPPVNQNSGERPFSPTNPFSNVNDITTREQQPHQQQQQNSQPQPQPMQSQSATTNIFPPASGAMLTLSMAAMSQSLPRNNEMADAAARLANLQLGATTAGNQAQSPLYQQQQQQTGAYAAGYGGAHMTAAPVTVSATPQFNSFSSSQVRSANQGPFAPGYGPPPAVSTSPANNAPAMYGSASPVYQQGQAMGPQTVGGGQPVQQFYSSANGPQPLVLPPLLGPLLQFVDVDLESATWRGSVLVLTNESLLPHAVRPPTDNAGAVNTLGSAMHAGPTPGASTLQAASLHVPIVEVWDDGVHGPGTGKPKTFTARAIYTEPTFKYTFWRADIALPLPQEREVDVVYQVYWSADEHAIQSPSARPSFGFRLPAQALQWRTCVTSNAQFSRRTGEAARAGLRGSGP</sequence>
<dbReference type="EMBL" id="JANBPG010001467">
    <property type="protein sequence ID" value="KAJ1889813.1"/>
    <property type="molecule type" value="Genomic_DNA"/>
</dbReference>
<protein>
    <submittedName>
        <fullName evidence="1">Uncharacterized protein</fullName>
    </submittedName>
</protein>
<reference evidence="1" key="1">
    <citation type="submission" date="2022-07" db="EMBL/GenBank/DDBJ databases">
        <title>Phylogenomic reconstructions and comparative analyses of Kickxellomycotina fungi.</title>
        <authorList>
            <person name="Reynolds N.K."/>
            <person name="Stajich J.E."/>
            <person name="Barry K."/>
            <person name="Grigoriev I.V."/>
            <person name="Crous P."/>
            <person name="Smith M.E."/>
        </authorList>
    </citation>
    <scope>NUCLEOTIDE SEQUENCE</scope>
    <source>
        <strain evidence="1">Benny 63K</strain>
    </source>
</reference>
<dbReference type="Proteomes" id="UP001150581">
    <property type="component" value="Unassembled WGS sequence"/>
</dbReference>
<name>A0ACC1I8E6_9FUNG</name>
<evidence type="ECO:0000313" key="2">
    <source>
        <dbReference type="Proteomes" id="UP001150581"/>
    </source>
</evidence>
<organism evidence="1 2">
    <name type="scientific">Kickxella alabastrina</name>
    <dbReference type="NCBI Taxonomy" id="61397"/>
    <lineage>
        <taxon>Eukaryota</taxon>
        <taxon>Fungi</taxon>
        <taxon>Fungi incertae sedis</taxon>
        <taxon>Zoopagomycota</taxon>
        <taxon>Kickxellomycotina</taxon>
        <taxon>Kickxellomycetes</taxon>
        <taxon>Kickxellales</taxon>
        <taxon>Kickxellaceae</taxon>
        <taxon>Kickxella</taxon>
    </lineage>
</organism>